<dbReference type="InterPro" id="IPR005338">
    <property type="entry name" value="Anhydro_N_Ac-Mur_kinase"/>
</dbReference>
<dbReference type="Pfam" id="PF03702">
    <property type="entry name" value="AnmK"/>
    <property type="match status" value="1"/>
</dbReference>
<evidence type="ECO:0000313" key="2">
    <source>
        <dbReference type="Proteomes" id="UP000192393"/>
    </source>
</evidence>
<dbReference type="GO" id="GO:0016773">
    <property type="term" value="F:phosphotransferase activity, alcohol group as acceptor"/>
    <property type="evidence" value="ECO:0007669"/>
    <property type="project" value="InterPro"/>
</dbReference>
<dbReference type="GO" id="GO:0016301">
    <property type="term" value="F:kinase activity"/>
    <property type="evidence" value="ECO:0007669"/>
    <property type="project" value="UniProtKB-KW"/>
</dbReference>
<dbReference type="STRING" id="1434700.SAMN06296427_10623"/>
<dbReference type="PANTHER" id="PTHR30605">
    <property type="entry name" value="ANHYDRO-N-ACETYLMURAMIC ACID KINASE"/>
    <property type="match status" value="1"/>
</dbReference>
<evidence type="ECO:0000313" key="1">
    <source>
        <dbReference type="EMBL" id="SMC70101.1"/>
    </source>
</evidence>
<dbReference type="Proteomes" id="UP000192393">
    <property type="component" value="Unassembled WGS sequence"/>
</dbReference>
<dbReference type="InterPro" id="IPR043129">
    <property type="entry name" value="ATPase_NBD"/>
</dbReference>
<name>A0A1W2BBB2_9FLAO</name>
<reference evidence="1 2" key="1">
    <citation type="submission" date="2017-04" db="EMBL/GenBank/DDBJ databases">
        <authorList>
            <person name="Afonso C.L."/>
            <person name="Miller P.J."/>
            <person name="Scott M.A."/>
            <person name="Spackman E."/>
            <person name="Goraichik I."/>
            <person name="Dimitrov K.M."/>
            <person name="Suarez D.L."/>
            <person name="Swayne D.E."/>
        </authorList>
    </citation>
    <scope>NUCLEOTIDE SEQUENCE [LARGE SCALE GENOMIC DNA]</scope>
    <source>
        <strain evidence="1 2">CGMCC 1.12708</strain>
    </source>
</reference>
<accession>A0A1W2BBB2</accession>
<dbReference type="GO" id="GO:0009254">
    <property type="term" value="P:peptidoglycan turnover"/>
    <property type="evidence" value="ECO:0007669"/>
    <property type="project" value="InterPro"/>
</dbReference>
<gene>
    <name evidence="1" type="ORF">SAMN06296427_10623</name>
</gene>
<dbReference type="NCBIfam" id="NF007144">
    <property type="entry name" value="PRK09585.2-3"/>
    <property type="match status" value="1"/>
</dbReference>
<sequence length="350" mass="39609">MKTFYAIGLMSGTSLDGLDLCYAKFELPSFHFEIIHAETVSYSDEWISRLKNSIYLSGLDLTKLDADYGFYLGQKVNEFIQKYQVKNIDLISSHGHTVFHNPKEKYTLQIGNGAAIFAETGIKTICDFRMQDVALGGQGAPLVPIGDEKLFREFDACLNLGGFSNISFKKENERIAFDVSPFNIILNYLAEKSGFKYDKDGDLARNGTLNNSFLEELNSLEFYRLNPPKSLGIEFCIEEVFPLIEKSNLKTEDLLATFTEHFAQQISKIFNQNQLRDIFITGGGTKNKFFLERLRSMDETEIIIPKDEIIDFKEALVFAFIGILKHENEINVLKSVTGAKKNHSSGVVYS</sequence>
<dbReference type="AlphaFoldDB" id="A0A1W2BBB2"/>
<dbReference type="EMBL" id="FWXS01000006">
    <property type="protein sequence ID" value="SMC70101.1"/>
    <property type="molecule type" value="Genomic_DNA"/>
</dbReference>
<keyword evidence="1" id="KW-0808">Transferase</keyword>
<protein>
    <submittedName>
        <fullName evidence="1">Anhydro-N-acetylmuramic acid kinase</fullName>
    </submittedName>
</protein>
<dbReference type="Gene3D" id="3.30.420.40">
    <property type="match status" value="2"/>
</dbReference>
<keyword evidence="1" id="KW-0418">Kinase</keyword>
<dbReference type="GO" id="GO:0006040">
    <property type="term" value="P:amino sugar metabolic process"/>
    <property type="evidence" value="ECO:0007669"/>
    <property type="project" value="InterPro"/>
</dbReference>
<proteinExistence type="predicted"/>
<dbReference type="SUPFAM" id="SSF53067">
    <property type="entry name" value="Actin-like ATPase domain"/>
    <property type="match status" value="1"/>
</dbReference>
<organism evidence="1 2">
    <name type="scientific">Moheibacter sediminis</name>
    <dbReference type="NCBI Taxonomy" id="1434700"/>
    <lineage>
        <taxon>Bacteria</taxon>
        <taxon>Pseudomonadati</taxon>
        <taxon>Bacteroidota</taxon>
        <taxon>Flavobacteriia</taxon>
        <taxon>Flavobacteriales</taxon>
        <taxon>Weeksellaceae</taxon>
        <taxon>Moheibacter</taxon>
    </lineage>
</organism>
<dbReference type="GO" id="GO:0005524">
    <property type="term" value="F:ATP binding"/>
    <property type="evidence" value="ECO:0007669"/>
    <property type="project" value="InterPro"/>
</dbReference>
<keyword evidence="2" id="KW-1185">Reference proteome</keyword>
<dbReference type="PANTHER" id="PTHR30605:SF0">
    <property type="entry name" value="ANHYDRO-N-ACETYLMURAMIC ACID KINASE"/>
    <property type="match status" value="1"/>
</dbReference>
<dbReference type="OrthoDB" id="9763949at2"/>
<dbReference type="RefSeq" id="WP_084017681.1">
    <property type="nucleotide sequence ID" value="NZ_FWXS01000006.1"/>
</dbReference>